<proteinExistence type="predicted"/>
<dbReference type="SUPFAM" id="SSF51126">
    <property type="entry name" value="Pectin lyase-like"/>
    <property type="match status" value="1"/>
</dbReference>
<sequence length="541" mass="60265">MNNSNILLILFLLFSLPLLANDYYVHAAIGSDKNNGLSPRYPFKTLAALKNISFKAGDTIFLSSNTIHQGNIEIKNFSGTSKEPLVITSYSWLGNEGLPANAIIDFKGLANGILIENSSNVKVHNITVTGDGHEGASNRNEMTCGVLVLSSQSQNMQDILLSELKIQNVFNKNINFKRGKEEVRTANGTQAYGWGIRVINGENSAIKNIRIENNLIENVSHTGIKLSGNNKTLTQVEILNNEVRYTGGPGIQMSRVDQVEVRGNTVQHSGSNNDSRKWGRGSGLWTWGSSNVLIEKNKFLFANGPADSAGAHIDFNCENVIIQYNLSAYNAGGFCEILGNNYNCIYRYNLSINDGQRIKGQEGAFQEGKIFWLSGYQGKDQKRKGPVNTYFYNNTIYTDGSYTPKIAIEQSSKGILIANNIFALKGNTKLVMGDQYNPEKKSDEIAKNIIFTNNLYLNDESWPNNIYPKDQNPIFENPEFKNEGSLMIEGYIPQNKYHIKKGIEIYPLPGDNFRTLQELNLPKDLLDKKIQESKFIGAINP</sequence>
<dbReference type="RefSeq" id="WP_240099936.1">
    <property type="nucleotide sequence ID" value="NZ_JAJSON010000025.1"/>
</dbReference>
<keyword evidence="1" id="KW-0732">Signal</keyword>
<evidence type="ECO:0000313" key="4">
    <source>
        <dbReference type="Proteomes" id="UP001139344"/>
    </source>
</evidence>
<dbReference type="EMBL" id="JAJSON010000025">
    <property type="protein sequence ID" value="MCG9972570.1"/>
    <property type="molecule type" value="Genomic_DNA"/>
</dbReference>
<reference evidence="3" key="1">
    <citation type="submission" date="2021-12" db="EMBL/GenBank/DDBJ databases">
        <title>Description of Gramella crocea sp. nov., a new bacterium isolated from activated sludge.</title>
        <authorList>
            <person name="Zhang X."/>
        </authorList>
    </citation>
    <scope>NUCLEOTIDE SEQUENCE</scope>
    <source>
        <strain evidence="3">YB25</strain>
    </source>
</reference>
<dbReference type="Proteomes" id="UP001139344">
    <property type="component" value="Unassembled WGS sequence"/>
</dbReference>
<dbReference type="InterPro" id="IPR012334">
    <property type="entry name" value="Pectin_lyas_fold"/>
</dbReference>
<dbReference type="InterPro" id="IPR039448">
    <property type="entry name" value="Beta_helix"/>
</dbReference>
<dbReference type="Gene3D" id="2.160.20.10">
    <property type="entry name" value="Single-stranded right-handed beta-helix, Pectin lyase-like"/>
    <property type="match status" value="1"/>
</dbReference>
<evidence type="ECO:0000259" key="2">
    <source>
        <dbReference type="Pfam" id="PF13229"/>
    </source>
</evidence>
<dbReference type="AlphaFoldDB" id="A0A9X2A717"/>
<dbReference type="SMART" id="SM00710">
    <property type="entry name" value="PbH1"/>
    <property type="match status" value="7"/>
</dbReference>
<evidence type="ECO:0000256" key="1">
    <source>
        <dbReference type="SAM" id="SignalP"/>
    </source>
</evidence>
<dbReference type="InterPro" id="IPR011050">
    <property type="entry name" value="Pectin_lyase_fold/virulence"/>
</dbReference>
<feature type="domain" description="Right handed beta helix" evidence="2">
    <location>
        <begin position="195"/>
        <end position="349"/>
    </location>
</feature>
<accession>A0A9X2A717</accession>
<dbReference type="InterPro" id="IPR006626">
    <property type="entry name" value="PbH1"/>
</dbReference>
<feature type="chain" id="PRO_5040862155" evidence="1">
    <location>
        <begin position="21"/>
        <end position="541"/>
    </location>
</feature>
<feature type="signal peptide" evidence="1">
    <location>
        <begin position="1"/>
        <end position="20"/>
    </location>
</feature>
<name>A0A9X2A717_9FLAO</name>
<dbReference type="Pfam" id="PF13229">
    <property type="entry name" value="Beta_helix"/>
    <property type="match status" value="1"/>
</dbReference>
<organism evidence="3 4">
    <name type="scientific">Christiangramia crocea</name>
    <dbReference type="NCBI Taxonomy" id="2904124"/>
    <lineage>
        <taxon>Bacteria</taxon>
        <taxon>Pseudomonadati</taxon>
        <taxon>Bacteroidota</taxon>
        <taxon>Flavobacteriia</taxon>
        <taxon>Flavobacteriales</taxon>
        <taxon>Flavobacteriaceae</taxon>
        <taxon>Christiangramia</taxon>
    </lineage>
</organism>
<gene>
    <name evidence="3" type="ORF">LU635_13045</name>
</gene>
<keyword evidence="4" id="KW-1185">Reference proteome</keyword>
<evidence type="ECO:0000313" key="3">
    <source>
        <dbReference type="EMBL" id="MCG9972570.1"/>
    </source>
</evidence>
<protein>
    <submittedName>
        <fullName evidence="3">Right-handed parallel beta-helix repeat-containing protein</fullName>
    </submittedName>
</protein>
<comment type="caution">
    <text evidence="3">The sequence shown here is derived from an EMBL/GenBank/DDBJ whole genome shotgun (WGS) entry which is preliminary data.</text>
</comment>